<dbReference type="EMBL" id="NWTK01000021">
    <property type="protein sequence ID" value="PKR48974.1"/>
    <property type="molecule type" value="Genomic_DNA"/>
</dbReference>
<evidence type="ECO:0000313" key="3">
    <source>
        <dbReference type="EMBL" id="PKR48974.1"/>
    </source>
</evidence>
<comment type="caution">
    <text evidence="3">The sequence shown here is derived from an EMBL/GenBank/DDBJ whole genome shotgun (WGS) entry which is preliminary data.</text>
</comment>
<dbReference type="Gene3D" id="3.40.50.11550">
    <property type="match status" value="1"/>
</dbReference>
<evidence type="ECO:0000313" key="4">
    <source>
        <dbReference type="Proteomes" id="UP000233597"/>
    </source>
</evidence>
<dbReference type="CDD" id="cd14727">
    <property type="entry name" value="ChanN-like"/>
    <property type="match status" value="1"/>
</dbReference>
<dbReference type="InterPro" id="IPR007314">
    <property type="entry name" value="Cofac_haem-bd_dom"/>
</dbReference>
<reference evidence="3 4" key="1">
    <citation type="submission" date="2017-09" db="EMBL/GenBank/DDBJ databases">
        <title>Biodiversity and function of Thalassospira species in the particle-attached aromatic-hydrocarbon-degrading consortia from the surface seawater of the South China Sea.</title>
        <authorList>
            <person name="Dong C."/>
            <person name="Liu R."/>
            <person name="Shao Z."/>
        </authorList>
    </citation>
    <scope>NUCLEOTIDE SEQUENCE [LARGE SCALE GENOMIC DNA]</scope>
    <source>
        <strain evidence="3 4">CSC1P2</strain>
    </source>
</reference>
<feature type="region of interest" description="Disordered" evidence="1">
    <location>
        <begin position="326"/>
        <end position="437"/>
    </location>
</feature>
<organism evidence="3 4">
    <name type="scientific">Thalassospira marina</name>
    <dbReference type="NCBI Taxonomy" id="2048283"/>
    <lineage>
        <taxon>Bacteria</taxon>
        <taxon>Pseudomonadati</taxon>
        <taxon>Pseudomonadota</taxon>
        <taxon>Alphaproteobacteria</taxon>
        <taxon>Rhodospirillales</taxon>
        <taxon>Thalassospiraceae</taxon>
        <taxon>Thalassospira</taxon>
    </lineage>
</organism>
<protein>
    <recommendedName>
        <fullName evidence="2">Haem-binding uptake Tiki superfamily ChaN domain-containing protein</fullName>
    </recommendedName>
</protein>
<evidence type="ECO:0000256" key="1">
    <source>
        <dbReference type="SAM" id="MobiDB-lite"/>
    </source>
</evidence>
<dbReference type="OrthoDB" id="9795827at2"/>
<dbReference type="Proteomes" id="UP000233597">
    <property type="component" value="Unassembled WGS sequence"/>
</dbReference>
<sequence>MPTIHNKPQAGKTGWPFFVYLLIVLCIGVVSPSRAANAFLGPMSPAPGLIYDVAKGDYVRLETLQSAAAGAKYILLGETHDNLIHHQRQAELVDVLSGDGLKRAVVWEMINRDKQAALDAAWNDKKIEIEDIGAQLNWEDSGWPSWHDYSPIADAARKNQLPMVAGNLPDALISPLMTKGNSALPVSLAKKLALPALPDDTKALFDQEIVDAHCGMLAPEQAPPFSTIQFARDASLARAMFDATHQKGIKGAFLIAGAMHVRANVAVPWHLKRFDPKGTSIVIAMIEAPNPGDANIMPEELLNGFGPGHSVDFIWFTSDLDRSDPCDGIEMPHVQSADAQKTPAGDTDSSNTGENADDTANSDADADASADKPDTATQDAATNANSNDNGSAKAKGSPDTAVESPAKATNSGQIIDPEPSNNPMRRIMPIPPARPKE</sequence>
<dbReference type="RefSeq" id="WP_101271098.1">
    <property type="nucleotide sequence ID" value="NZ_NWTK01000021.1"/>
</dbReference>
<evidence type="ECO:0000259" key="2">
    <source>
        <dbReference type="Pfam" id="PF04187"/>
    </source>
</evidence>
<dbReference type="AlphaFoldDB" id="A0A2N3KEM0"/>
<accession>A0A2N3KEM0</accession>
<dbReference type="SUPFAM" id="SSF159501">
    <property type="entry name" value="EreA/ChaN-like"/>
    <property type="match status" value="1"/>
</dbReference>
<name>A0A2N3KEM0_9PROT</name>
<dbReference type="Pfam" id="PF04187">
    <property type="entry name" value="Cofac_haem_bdg"/>
    <property type="match status" value="1"/>
</dbReference>
<gene>
    <name evidence="3" type="ORF">COO20_23805</name>
</gene>
<feature type="domain" description="Haem-binding uptake Tiki superfamily ChaN" evidence="2">
    <location>
        <begin position="67"/>
        <end position="271"/>
    </location>
</feature>
<proteinExistence type="predicted"/>
<feature type="compositionally biased region" description="Low complexity" evidence="1">
    <location>
        <begin position="375"/>
        <end position="389"/>
    </location>
</feature>